<organism evidence="1 2">
    <name type="scientific">Sphingobacterium arenae</name>
    <dbReference type="NCBI Taxonomy" id="1280598"/>
    <lineage>
        <taxon>Bacteria</taxon>
        <taxon>Pseudomonadati</taxon>
        <taxon>Bacteroidota</taxon>
        <taxon>Sphingobacteriia</taxon>
        <taxon>Sphingobacteriales</taxon>
        <taxon>Sphingobacteriaceae</taxon>
        <taxon>Sphingobacterium</taxon>
    </lineage>
</organism>
<dbReference type="EMBL" id="JACNYK010000007">
    <property type="protein sequence ID" value="MBD1427576.1"/>
    <property type="molecule type" value="Genomic_DNA"/>
</dbReference>
<evidence type="ECO:0000313" key="2">
    <source>
        <dbReference type="Proteomes" id="UP000606494"/>
    </source>
</evidence>
<accession>A0ABR7Y8F0</accession>
<keyword evidence="2" id="KW-1185">Reference proteome</keyword>
<evidence type="ECO:0008006" key="3">
    <source>
        <dbReference type="Google" id="ProtNLM"/>
    </source>
</evidence>
<evidence type="ECO:0000313" key="1">
    <source>
        <dbReference type="EMBL" id="MBD1427576.1"/>
    </source>
</evidence>
<sequence>MKKTLFLTGLLLFVFSLLSQAQSRRERIMEKKNHIMIDPLTLIAAPAINMSYERVITEEFGLGVHGLFGVGDTDDYGDWIDHVVQVSPFAKVFLAGSHGAGFFMEAFVPITSEKGYFGTYDTERGNYVETARRNTSVGLGVGLGGKWLLKRSLMLEVGGGLGRKLINKDQGQESLTGKWMIGLGYAF</sequence>
<proteinExistence type="predicted"/>
<comment type="caution">
    <text evidence="1">The sequence shown here is derived from an EMBL/GenBank/DDBJ whole genome shotgun (WGS) entry which is preliminary data.</text>
</comment>
<dbReference type="RefSeq" id="WP_190310727.1">
    <property type="nucleotide sequence ID" value="NZ_JACNYK010000007.1"/>
</dbReference>
<reference evidence="1 2" key="1">
    <citation type="submission" date="2020-08" db="EMBL/GenBank/DDBJ databases">
        <title>Sphingobacterium sp. DN00404 isolated from aquaculture water.</title>
        <authorList>
            <person name="Zhang M."/>
        </authorList>
    </citation>
    <scope>NUCLEOTIDE SEQUENCE [LARGE SCALE GENOMIC DNA]</scope>
    <source>
        <strain evidence="1 2">KCTC 32294</strain>
    </source>
</reference>
<name>A0ABR7Y8F0_9SPHI</name>
<gene>
    <name evidence="1" type="ORF">H8B17_18510</name>
</gene>
<protein>
    <recommendedName>
        <fullName evidence="3">DUF3575 domain-containing protein</fullName>
    </recommendedName>
</protein>
<dbReference type="Proteomes" id="UP000606494">
    <property type="component" value="Unassembled WGS sequence"/>
</dbReference>